<dbReference type="AlphaFoldDB" id="A0A1G9Z935"/>
<feature type="region of interest" description="Disordered" evidence="1">
    <location>
        <begin position="44"/>
        <end position="66"/>
    </location>
</feature>
<reference evidence="2 3" key="1">
    <citation type="submission" date="2016-10" db="EMBL/GenBank/DDBJ databases">
        <authorList>
            <person name="de Groot N.N."/>
        </authorList>
    </citation>
    <scope>NUCLEOTIDE SEQUENCE [LARGE SCALE GENOMIC DNA]</scope>
    <source>
        <strain evidence="3">EB21,IBRC-M 10013,KCTC 4048</strain>
    </source>
</reference>
<protein>
    <submittedName>
        <fullName evidence="2">STE24 endopeptidase</fullName>
    </submittedName>
</protein>
<dbReference type="STRING" id="996166.SAMN05192554_11870"/>
<evidence type="ECO:0000256" key="1">
    <source>
        <dbReference type="SAM" id="MobiDB-lite"/>
    </source>
</evidence>
<sequence length="66" mass="7159">MGAAPMANALAALAADNMQNPFPHPLYETFHHDHPPIPERIRYVQEMSEETAESAEETPGDGTPSA</sequence>
<dbReference type="Proteomes" id="UP000199370">
    <property type="component" value="Unassembled WGS sequence"/>
</dbReference>
<evidence type="ECO:0000313" key="3">
    <source>
        <dbReference type="Proteomes" id="UP000199370"/>
    </source>
</evidence>
<keyword evidence="3" id="KW-1185">Reference proteome</keyword>
<evidence type="ECO:0000313" key="2">
    <source>
        <dbReference type="EMBL" id="SDN17341.1"/>
    </source>
</evidence>
<gene>
    <name evidence="2" type="ORF">SAMN05192554_11870</name>
</gene>
<feature type="compositionally biased region" description="Acidic residues" evidence="1">
    <location>
        <begin position="47"/>
        <end position="59"/>
    </location>
</feature>
<dbReference type="EMBL" id="FNIA01000018">
    <property type="protein sequence ID" value="SDN17341.1"/>
    <property type="molecule type" value="Genomic_DNA"/>
</dbReference>
<organism evidence="2 3">
    <name type="scientific">Haloarchaeobius iranensis</name>
    <dbReference type="NCBI Taxonomy" id="996166"/>
    <lineage>
        <taxon>Archaea</taxon>
        <taxon>Methanobacteriati</taxon>
        <taxon>Methanobacteriota</taxon>
        <taxon>Stenosarchaea group</taxon>
        <taxon>Halobacteria</taxon>
        <taxon>Halobacteriales</taxon>
        <taxon>Halorubellaceae</taxon>
        <taxon>Haloarchaeobius</taxon>
    </lineage>
</organism>
<proteinExistence type="predicted"/>
<name>A0A1G9Z935_9EURY</name>
<accession>A0A1G9Z935</accession>